<evidence type="ECO:0000313" key="1">
    <source>
        <dbReference type="EMBL" id="PJE50681.1"/>
    </source>
</evidence>
<dbReference type="Proteomes" id="UP000228496">
    <property type="component" value="Unassembled WGS sequence"/>
</dbReference>
<proteinExistence type="predicted"/>
<organism evidence="1 2">
    <name type="scientific">Candidatus Yanofskybacteria bacterium CG10_big_fil_rev_8_21_14_0_10_36_16</name>
    <dbReference type="NCBI Taxonomy" id="1975096"/>
    <lineage>
        <taxon>Bacteria</taxon>
        <taxon>Candidatus Yanofskyibacteriota</taxon>
    </lineage>
</organism>
<reference evidence="1 2" key="1">
    <citation type="submission" date="2017-09" db="EMBL/GenBank/DDBJ databases">
        <title>Depth-based differentiation of microbial function through sediment-hosted aquifers and enrichment of novel symbionts in the deep terrestrial subsurface.</title>
        <authorList>
            <person name="Probst A.J."/>
            <person name="Ladd B."/>
            <person name="Jarett J.K."/>
            <person name="Geller-Mcgrath D.E."/>
            <person name="Sieber C.M."/>
            <person name="Emerson J.B."/>
            <person name="Anantharaman K."/>
            <person name="Thomas B.C."/>
            <person name="Malmstrom R."/>
            <person name="Stieglmeier M."/>
            <person name="Klingl A."/>
            <person name="Woyke T."/>
            <person name="Ryan C.M."/>
            <person name="Banfield J.F."/>
        </authorList>
    </citation>
    <scope>NUCLEOTIDE SEQUENCE [LARGE SCALE GENOMIC DNA]</scope>
    <source>
        <strain evidence="1">CG10_big_fil_rev_8_21_14_0_10_36_16</strain>
    </source>
</reference>
<sequence>MKLDPFKKTMIMISVVVVFSVSLVLNVRNFDLSHSEGFCVFDRDCSFANSSCIGEYSVCTNNLEKYENLSAGVCEIVPDFPSNKGYQCECLQTLARCGWAK</sequence>
<accession>A0A2J0Q709</accession>
<dbReference type="EMBL" id="PCXQ01000005">
    <property type="protein sequence ID" value="PJE50681.1"/>
    <property type="molecule type" value="Genomic_DNA"/>
</dbReference>
<name>A0A2J0Q709_9BACT</name>
<evidence type="ECO:0000313" key="2">
    <source>
        <dbReference type="Proteomes" id="UP000228496"/>
    </source>
</evidence>
<comment type="caution">
    <text evidence="1">The sequence shown here is derived from an EMBL/GenBank/DDBJ whole genome shotgun (WGS) entry which is preliminary data.</text>
</comment>
<dbReference type="AlphaFoldDB" id="A0A2J0Q709"/>
<gene>
    <name evidence="1" type="ORF">COV29_03025</name>
</gene>
<protein>
    <submittedName>
        <fullName evidence="1">Uncharacterized protein</fullName>
    </submittedName>
</protein>